<dbReference type="PANTHER" id="PTHR11003:SF334">
    <property type="entry name" value="FI03418P"/>
    <property type="match status" value="1"/>
</dbReference>
<evidence type="ECO:0000256" key="5">
    <source>
        <dbReference type="ARBA" id="ARBA00023065"/>
    </source>
</evidence>
<feature type="transmembrane region" description="Helical" evidence="10">
    <location>
        <begin position="217"/>
        <end position="239"/>
    </location>
</feature>
<dbReference type="PRINTS" id="PR01333">
    <property type="entry name" value="2POREKCHANEL"/>
</dbReference>
<keyword evidence="5 8" id="KW-0406">Ion transport</keyword>
<sequence length="467" mass="53491">MGNKSSSCRERSRCCACCRNVPPDDTPTHALDKNLENPDVDDPGEEDPDETTPAMAQTISDKSATRIRRSRQCKTCCKKFTAFLFSHIGLMCLVVAYSIFGGFIFMSLESPQEELVSHGVHKTRKLYVERLWNLTERLNILYKKNWSLMADDVMKDFQEEIRVAVKYDGWDGQSDGKDSGERQWTFAGALLYSITVITTIGYGHIAPKTGWGRVCTMFYALVGIPLNFLFLANIGSFLANAFRFLYKNICLDRICSPFCRWLQTKTMRRPKGVTTTVSYDTNGMEMGEKTDKKQQDSIKQDYSSINKKTGKKKKKVTMQVSIEDFEPSISNCNQTRTHDYKHRILKNHLQSKGSEKVRVPLTLSFMLIVGYIFLGAALFTMWEDDWDYLIGSYFCFITLTTIGFGDFVPGTRVDSWDAQQRLIFCCLYLVFGLALIAMCFDLMQDEVRQKFRWLGQKIGLLDRPDQT</sequence>
<feature type="transmembrane region" description="Helical" evidence="10">
    <location>
        <begin position="184"/>
        <end position="205"/>
    </location>
</feature>
<dbReference type="PANTHER" id="PTHR11003">
    <property type="entry name" value="POTASSIUM CHANNEL, SUBFAMILY K"/>
    <property type="match status" value="1"/>
</dbReference>
<dbReference type="GO" id="GO:0015271">
    <property type="term" value="F:outward rectifier potassium channel activity"/>
    <property type="evidence" value="ECO:0007669"/>
    <property type="project" value="TreeGrafter"/>
</dbReference>
<keyword evidence="13" id="KW-1185">Reference proteome</keyword>
<evidence type="ECO:0000256" key="8">
    <source>
        <dbReference type="RuleBase" id="RU003857"/>
    </source>
</evidence>
<evidence type="ECO:0000256" key="9">
    <source>
        <dbReference type="SAM" id="MobiDB-lite"/>
    </source>
</evidence>
<evidence type="ECO:0000313" key="12">
    <source>
        <dbReference type="EMBL" id="CAH1801168.1"/>
    </source>
</evidence>
<dbReference type="Proteomes" id="UP000749559">
    <property type="component" value="Unassembled WGS sequence"/>
</dbReference>
<feature type="transmembrane region" description="Helical" evidence="10">
    <location>
        <begin position="422"/>
        <end position="443"/>
    </location>
</feature>
<dbReference type="AlphaFoldDB" id="A0A8S4Q5M3"/>
<proteinExistence type="inferred from homology"/>
<evidence type="ECO:0000256" key="3">
    <source>
        <dbReference type="ARBA" id="ARBA00022692"/>
    </source>
</evidence>
<evidence type="ECO:0000256" key="1">
    <source>
        <dbReference type="ARBA" id="ARBA00004141"/>
    </source>
</evidence>
<dbReference type="InterPro" id="IPR013099">
    <property type="entry name" value="K_chnl_dom"/>
</dbReference>
<keyword evidence="2 8" id="KW-0813">Transport</keyword>
<evidence type="ECO:0000256" key="2">
    <source>
        <dbReference type="ARBA" id="ARBA00022448"/>
    </source>
</evidence>
<evidence type="ECO:0000256" key="6">
    <source>
        <dbReference type="ARBA" id="ARBA00023136"/>
    </source>
</evidence>
<keyword evidence="6 10" id="KW-0472">Membrane</keyword>
<dbReference type="GO" id="GO:0005886">
    <property type="term" value="C:plasma membrane"/>
    <property type="evidence" value="ECO:0007669"/>
    <property type="project" value="TreeGrafter"/>
</dbReference>
<protein>
    <recommendedName>
        <fullName evidence="11">Potassium channel domain-containing protein</fullName>
    </recommendedName>
</protein>
<dbReference type="GO" id="GO:0022841">
    <property type="term" value="F:potassium ion leak channel activity"/>
    <property type="evidence" value="ECO:0007669"/>
    <property type="project" value="TreeGrafter"/>
</dbReference>
<feature type="transmembrane region" description="Helical" evidence="10">
    <location>
        <begin position="80"/>
        <end position="105"/>
    </location>
</feature>
<keyword evidence="4 10" id="KW-1133">Transmembrane helix</keyword>
<dbReference type="SUPFAM" id="SSF81324">
    <property type="entry name" value="Voltage-gated potassium channels"/>
    <property type="match status" value="2"/>
</dbReference>
<dbReference type="OrthoDB" id="297496at2759"/>
<feature type="compositionally biased region" description="Basic and acidic residues" evidence="9">
    <location>
        <begin position="26"/>
        <end position="36"/>
    </location>
</feature>
<evidence type="ECO:0000313" key="13">
    <source>
        <dbReference type="Proteomes" id="UP000749559"/>
    </source>
</evidence>
<comment type="similarity">
    <text evidence="8">Belongs to the two pore domain potassium channel (TC 1.A.1.8) family.</text>
</comment>
<dbReference type="Gene3D" id="1.10.287.70">
    <property type="match status" value="1"/>
</dbReference>
<reference evidence="12" key="1">
    <citation type="submission" date="2022-03" db="EMBL/GenBank/DDBJ databases">
        <authorList>
            <person name="Martin C."/>
        </authorList>
    </citation>
    <scope>NUCLEOTIDE SEQUENCE</scope>
</reference>
<organism evidence="12 13">
    <name type="scientific">Owenia fusiformis</name>
    <name type="common">Polychaete worm</name>
    <dbReference type="NCBI Taxonomy" id="6347"/>
    <lineage>
        <taxon>Eukaryota</taxon>
        <taxon>Metazoa</taxon>
        <taxon>Spiralia</taxon>
        <taxon>Lophotrochozoa</taxon>
        <taxon>Annelida</taxon>
        <taxon>Polychaeta</taxon>
        <taxon>Sedentaria</taxon>
        <taxon>Canalipalpata</taxon>
        <taxon>Sabellida</taxon>
        <taxon>Oweniida</taxon>
        <taxon>Oweniidae</taxon>
        <taxon>Owenia</taxon>
    </lineage>
</organism>
<evidence type="ECO:0000256" key="4">
    <source>
        <dbReference type="ARBA" id="ARBA00022989"/>
    </source>
</evidence>
<dbReference type="GO" id="GO:0030322">
    <property type="term" value="P:stabilization of membrane potential"/>
    <property type="evidence" value="ECO:0007669"/>
    <property type="project" value="TreeGrafter"/>
</dbReference>
<keyword evidence="7 8" id="KW-0407">Ion channel</keyword>
<dbReference type="EMBL" id="CAIIXF020000012">
    <property type="protein sequence ID" value="CAH1801168.1"/>
    <property type="molecule type" value="Genomic_DNA"/>
</dbReference>
<dbReference type="Pfam" id="PF07885">
    <property type="entry name" value="Ion_trans_2"/>
    <property type="match status" value="2"/>
</dbReference>
<keyword evidence="3 8" id="KW-0812">Transmembrane</keyword>
<feature type="region of interest" description="Disordered" evidence="9">
    <location>
        <begin position="19"/>
        <end position="63"/>
    </location>
</feature>
<dbReference type="InterPro" id="IPR003280">
    <property type="entry name" value="2pore_dom_K_chnl"/>
</dbReference>
<evidence type="ECO:0000259" key="11">
    <source>
        <dbReference type="Pfam" id="PF07885"/>
    </source>
</evidence>
<feature type="compositionally biased region" description="Acidic residues" evidence="9">
    <location>
        <begin position="38"/>
        <end position="50"/>
    </location>
</feature>
<feature type="transmembrane region" description="Helical" evidence="10">
    <location>
        <begin position="388"/>
        <end position="410"/>
    </location>
</feature>
<accession>A0A8S4Q5M3</accession>
<comment type="subcellular location">
    <subcellularLocation>
        <location evidence="1">Membrane</location>
        <topology evidence="1">Multi-pass membrane protein</topology>
    </subcellularLocation>
</comment>
<evidence type="ECO:0000256" key="10">
    <source>
        <dbReference type="SAM" id="Phobius"/>
    </source>
</evidence>
<name>A0A8S4Q5M3_OWEFU</name>
<comment type="caution">
    <text evidence="12">The sequence shown here is derived from an EMBL/GenBank/DDBJ whole genome shotgun (WGS) entry which is preliminary data.</text>
</comment>
<evidence type="ECO:0000256" key="7">
    <source>
        <dbReference type="ARBA" id="ARBA00023303"/>
    </source>
</evidence>
<feature type="domain" description="Potassium channel" evidence="11">
    <location>
        <begin position="181"/>
        <end position="239"/>
    </location>
</feature>
<feature type="domain" description="Potassium channel" evidence="11">
    <location>
        <begin position="367"/>
        <end position="447"/>
    </location>
</feature>
<feature type="transmembrane region" description="Helical" evidence="10">
    <location>
        <begin position="361"/>
        <end position="382"/>
    </location>
</feature>
<gene>
    <name evidence="12" type="ORF">OFUS_LOCUS24983</name>
</gene>